<keyword evidence="2" id="KW-1185">Reference proteome</keyword>
<evidence type="ECO:0000313" key="2">
    <source>
        <dbReference type="Proteomes" id="UP000192328"/>
    </source>
</evidence>
<accession>A0AC61PMW2</accession>
<reference evidence="1" key="1">
    <citation type="submission" date="2017-04" db="EMBL/GenBank/DDBJ databases">
        <authorList>
            <person name="Varghese N."/>
            <person name="Submissions S."/>
        </authorList>
    </citation>
    <scope>NUCLEOTIDE SEQUENCE</scope>
    <source>
        <strain evidence="1">WTE2008</strain>
    </source>
</reference>
<protein>
    <submittedName>
        <fullName evidence="1">Uncharacterized protein</fullName>
    </submittedName>
</protein>
<proteinExistence type="predicted"/>
<dbReference type="Proteomes" id="UP000192328">
    <property type="component" value="Unassembled WGS sequence"/>
</dbReference>
<evidence type="ECO:0000313" key="1">
    <source>
        <dbReference type="EMBL" id="SMC72736.1"/>
    </source>
</evidence>
<sequence length="221" mass="25179">MKKLIALLTALILLFSSVAFAADTYLPADAPFDTDESGHPVFTNLEDANQHGNGGMLESDYYIIIVAKDNTYYRMIADFDENAKTLWEDYIYYLSTGDTDKMNEAFRAYHNYSSTLPVRYDSEFTGDPTEQAELDILTGKTVREVKEEGYTLLPFHYSEEPGIAFFMLEKGFFRYNIELNESSDTIQECADQSNYDDLTIKSVKWSGSFSSDAYKLESVNK</sequence>
<comment type="caution">
    <text evidence="1">The sequence shown here is derived from an EMBL/GenBank/DDBJ whole genome shotgun (WGS) entry which is preliminary data.</text>
</comment>
<organism evidence="1 2">
    <name type="scientific">Aristaeella lactis</name>
    <dbReference type="NCBI Taxonomy" id="3046383"/>
    <lineage>
        <taxon>Bacteria</taxon>
        <taxon>Bacillati</taxon>
        <taxon>Bacillota</taxon>
        <taxon>Clostridia</taxon>
        <taxon>Eubacteriales</taxon>
        <taxon>Aristaeellaceae</taxon>
        <taxon>Aristaeella</taxon>
    </lineage>
</organism>
<dbReference type="EMBL" id="FWXZ01000004">
    <property type="protein sequence ID" value="SMC72736.1"/>
    <property type="molecule type" value="Genomic_DNA"/>
</dbReference>
<gene>
    <name evidence="1" type="ORF">SAMN06297397_2208</name>
</gene>
<name>A0AC61PMW2_9FIRM</name>